<keyword evidence="2" id="KW-1185">Reference proteome</keyword>
<proteinExistence type="predicted"/>
<sequence>MDKIFEKLAPLIDQTTSNNVLVKGYYEKAKDSIKMAHLPIESRRGDCLIFLSQCLINGKSRLSHVAFEGLQFIIQDSTYSSDYSTKKEEDTLPSQLVKNFQKMPEWDKQIQCQSLTLIMQLFSSSNIRICSGNIDECMQLCIKTYLQTDETSVKLAVRATITQIINSFCLNKYAKTSPGNQDEIAVFMEMTALIKKFITRLETEELGVDEIILLLDAIYSLLSVQPIGVCKHKPFLNALDDDLGTLIKRMFEWCSPKRSKQGIQLPSILGSEKNCSKVIIPDIFFSNEMVSSIYQIVEHLIRIYSKNEESQEILNRLFHLVFLQPPVSVRGEGLKLIKRLFTNQVMLFCVGRLLLQKTSFWNIIMDCLLECSQCNIPQILTEAIKILGAISNGLCELKSICNERGSIEFVKDNFPSYQPNVDVFYVNEINENDCDVKVNKKINIESEGCTNNSDNNNDICLKELAKIFVDFIEKKLDKILESENYGEIDEIVQNVAVDIYKKSQTLENINSHYVVSDLIYLTIWSTFMYESVKMNKHNLDKEVFLAIITHSGSLLFMNENFVNEVFFLLQSRETSIFNGKKLLNKEGKVNLLFDMIEDITGFVLGIGNTPPAKGNDNESFIRNFNKTIHHMLHYLISSRWEVFCILLAKQTLKGEKRHLKEKCLSESKTLQSLAKMSLSLNYSTGVEFALDHLVELICPLEEIRTRDFSKPKYMDFRKIWQDGVEDLEGISFVIEYGLNFGILASTTWKYIIITLEYIYEMSFLLPQEFTTTPSNENSIPSSPLPIPTAESSFSSKDIVKILYYLNHIATKFIDTASLMLPLPDLRRFVVAIGNAIENKWKWCDEKIAIESRSDLFGVFKTIMFKSKGKPLIHTMSVWNLIKLSLIDMASIGDKEKVVGSSIECMRDSTIIHLRNEKEGFNTNMFFFDSFQLLVVKDVLTIEGKEQIIQIFSDIVTRYNSSLGTGWKPLFSALKSINNAAGYGENAVSTYISFAIMDVFAKYMEIKDIFIQMSTMSEFIVCLTQHMQSKGMIFGTCDVTSDKEEEEDETLGEAALCCISKIQILLLRRFNDNDFNPIGQLLKRIDKRVVELENENEISKKINERIHNLKDIQLSIEEDIYIGKVLQKLSSSSINLSKEYNVEITESCWDKFSDSQKCVIELILSLCEQLSALLITCNQQMHSKIRQNLVDFLMTISSSAIGPNLTGYILCNNLLPIMNNWLTTDSFIDKEQGEIGCGLKNFRQTMGLITNLAQEYISENLNNIWTEKLLLDLLELFNNSISQSFNLAIPRIAISCLKHLTQSLCNIFTSNCWLILSYSLYKTFLITLQPLRELCEVFYPKFNEMESVELMLNENIETPEAKELLLLAKEMFFIDDNNCPNQNAGVMINGVIKIRENTQNCGKTFKDIPIKEFFSNLVNHRLLLNFIDEVLLTPCFKDKKFDMCLTSKKIFLIMLLCSGYVTSEADRRPALKNVIKKIVNEEREANFYKLTGATWSVLLNSFYNLSINDEDSNIKQYLQNSESSHWTTLLLLTINCLKDTIVNLENESIDSRISAAIRERSELSTEFTLIQLDNSDIPNNDDTKVYKIIKTEKSIEEFNIRKKRASVNAMPKRMNPFSSTSNLTLSKDYPDDGDKNQYMSYIMDTDLNILTLSSTLSKLILQFTREEKKNFEKMLPLFNAVIPDLNRISTSSDVREAISLYIERMISNYGL</sequence>
<dbReference type="WBParaSite" id="SSTP_0000017700.1">
    <property type="protein sequence ID" value="SSTP_0000017700.1"/>
    <property type="gene ID" value="SSTP_0000017700"/>
</dbReference>
<evidence type="ECO:0000313" key="3">
    <source>
        <dbReference type="WBParaSite" id="SSTP_0000017700.1"/>
    </source>
</evidence>
<evidence type="ECO:0000313" key="2">
    <source>
        <dbReference type="Proteomes" id="UP000035681"/>
    </source>
</evidence>
<dbReference type="AlphaFoldDB" id="A0A0K0DSG7"/>
<dbReference type="STRING" id="6248.A0A0K0DSG7"/>
<feature type="coiled-coil region" evidence="1">
    <location>
        <begin position="1081"/>
        <end position="1111"/>
    </location>
</feature>
<dbReference type="Proteomes" id="UP000035681">
    <property type="component" value="Unplaced"/>
</dbReference>
<dbReference type="WBParaSite" id="TCONS_00007324.p1">
    <property type="protein sequence ID" value="TCONS_00007324.p1"/>
    <property type="gene ID" value="XLOC_005354"/>
</dbReference>
<evidence type="ECO:0000256" key="1">
    <source>
        <dbReference type="SAM" id="Coils"/>
    </source>
</evidence>
<reference evidence="3" key="1">
    <citation type="submission" date="2015-08" db="UniProtKB">
        <authorList>
            <consortium name="WormBaseParasite"/>
        </authorList>
    </citation>
    <scope>IDENTIFICATION</scope>
</reference>
<protein>
    <submittedName>
        <fullName evidence="4">Mon2/Sec7/BIG1-like HDS domain-containing protein</fullName>
    </submittedName>
    <submittedName>
        <fullName evidence="3">SEC7 domain-containing protein</fullName>
    </submittedName>
</protein>
<evidence type="ECO:0000313" key="4">
    <source>
        <dbReference type="WBParaSite" id="TCONS_00007324.p1"/>
    </source>
</evidence>
<keyword evidence="1" id="KW-0175">Coiled coil</keyword>
<name>A0A0K0DSG7_STRER</name>
<organism evidence="3">
    <name type="scientific">Strongyloides stercoralis</name>
    <name type="common">Threadworm</name>
    <dbReference type="NCBI Taxonomy" id="6248"/>
    <lineage>
        <taxon>Eukaryota</taxon>
        <taxon>Metazoa</taxon>
        <taxon>Ecdysozoa</taxon>
        <taxon>Nematoda</taxon>
        <taxon>Chromadorea</taxon>
        <taxon>Rhabditida</taxon>
        <taxon>Tylenchina</taxon>
        <taxon>Panagrolaimomorpha</taxon>
        <taxon>Strongyloidoidea</taxon>
        <taxon>Strongyloididae</taxon>
        <taxon>Strongyloides</taxon>
    </lineage>
</organism>
<accession>A0A0K0DSG7</accession>